<reference evidence="1 2" key="1">
    <citation type="journal article" date="2013" name="Genome Announc.">
        <title>Draft Genome Sequence of the Methanotrophic Gammaproteobacterium Methyloglobulus morosus DSM 22980 Strain KoM1.</title>
        <authorList>
            <person name="Poehlein A."/>
            <person name="Deutzmann J.S."/>
            <person name="Daniel R."/>
            <person name="Simeonova D.D."/>
        </authorList>
    </citation>
    <scope>NUCLEOTIDE SEQUENCE [LARGE SCALE GENOMIC DNA]</scope>
    <source>
        <strain evidence="1 2">KoM1</strain>
    </source>
</reference>
<protein>
    <recommendedName>
        <fullName evidence="3">Deacetylase sirtuin-type domain-containing protein</fullName>
    </recommendedName>
</protein>
<dbReference type="RefSeq" id="WP_023494520.1">
    <property type="nucleotide sequence ID" value="NZ_AYLO01000054.1"/>
</dbReference>
<keyword evidence="2" id="KW-1185">Reference proteome</keyword>
<evidence type="ECO:0008006" key="3">
    <source>
        <dbReference type="Google" id="ProtNLM"/>
    </source>
</evidence>
<comment type="caution">
    <text evidence="1">The sequence shown here is derived from an EMBL/GenBank/DDBJ whole genome shotgun (WGS) entry which is preliminary data.</text>
</comment>
<sequence length="336" mass="39093">MEVSVDQEIKQIQMGKPHVVILGAGASYAAFPYGDKNSVRLPLMNNFVDILSLHDLLCQTGISYEADNFEKIYDQLCRNTTHQEVREELEKVIYDYFSCLEIIDEPTIYDHLLLSLREKDVVATFNWDPFLLQAFRRNVHKFKLPRLLFLHGNVGVGYCEKDKVAGINGNRCSKCGSLLAPTKLLYPIAEKNYHLNGFISLQWKELQQHLQSAFMITIFGYGAPQSDVSAIDLMKLAWGDVNQREMEQTEIIDIRSEDDLGNTWEPFIHTHHYETHSSFYDSWIANHPRRTGEAYINQYWNAQFIDNNPIPKKLAFPELWAWYDRLKKVEEQHENT</sequence>
<dbReference type="eggNOG" id="ENOG502ZBP4">
    <property type="taxonomic scope" value="Bacteria"/>
</dbReference>
<proteinExistence type="predicted"/>
<evidence type="ECO:0000313" key="2">
    <source>
        <dbReference type="Proteomes" id="UP000017842"/>
    </source>
</evidence>
<name>V5C6T8_9GAMM</name>
<dbReference type="EMBL" id="AYLO01000054">
    <property type="protein sequence ID" value="ESS72468.1"/>
    <property type="molecule type" value="Genomic_DNA"/>
</dbReference>
<dbReference type="AlphaFoldDB" id="V5C6T8"/>
<dbReference type="Proteomes" id="UP000017842">
    <property type="component" value="Unassembled WGS sequence"/>
</dbReference>
<accession>V5C6T8</accession>
<dbReference type="OrthoDB" id="32195at2"/>
<organism evidence="1 2">
    <name type="scientific">Methyloglobulus morosus KoM1</name>
    <dbReference type="NCBI Taxonomy" id="1116472"/>
    <lineage>
        <taxon>Bacteria</taxon>
        <taxon>Pseudomonadati</taxon>
        <taxon>Pseudomonadota</taxon>
        <taxon>Gammaproteobacteria</taxon>
        <taxon>Methylococcales</taxon>
        <taxon>Methylococcaceae</taxon>
        <taxon>Methyloglobulus</taxon>
    </lineage>
</organism>
<evidence type="ECO:0000313" key="1">
    <source>
        <dbReference type="EMBL" id="ESS72468.1"/>
    </source>
</evidence>
<dbReference type="PATRIC" id="fig|1116472.3.peg.1745"/>
<gene>
    <name evidence="1" type="ORF">MGMO_56c00080</name>
</gene>